<reference evidence="6" key="4">
    <citation type="submission" date="2018-11" db="EMBL/GenBank/DDBJ databases">
        <title>Characterization of plant carbon substrate utilization by Auxenochlorella protothecoides.</title>
        <authorList>
            <person name="Vogler B.W."/>
            <person name="Starkenburg S.R."/>
            <person name="Sudasinghe N."/>
            <person name="Schambach J.Y."/>
            <person name="Rollin J.A."/>
            <person name="Pattathil S."/>
            <person name="Barry A.N."/>
        </authorList>
    </citation>
    <scope>NUCLEOTIDE SEQUENCE [LARGE SCALE GENOMIC DNA]</scope>
    <source>
        <strain evidence="6">UTEX 25</strain>
    </source>
</reference>
<dbReference type="EMBL" id="QOKY01000126">
    <property type="protein sequence ID" value="RMZ57682.1"/>
    <property type="molecule type" value="Genomic_DNA"/>
</dbReference>
<dbReference type="RefSeq" id="XP_011401987.1">
    <property type="nucleotide sequence ID" value="XM_011403685.1"/>
</dbReference>
<dbReference type="Proteomes" id="UP000279271">
    <property type="component" value="Unassembled WGS sequence"/>
</dbReference>
<evidence type="ECO:0000256" key="1">
    <source>
        <dbReference type="ARBA" id="ARBA00001911"/>
    </source>
</evidence>
<dbReference type="SUPFAM" id="SSF51735">
    <property type="entry name" value="NAD(P)-binding Rossmann-fold domains"/>
    <property type="match status" value="1"/>
</dbReference>
<dbReference type="Gene3D" id="3.90.25.10">
    <property type="entry name" value="UDP-galactose 4-epimerase, domain 1"/>
    <property type="match status" value="1"/>
</dbReference>
<reference evidence="5 7" key="1">
    <citation type="journal article" date="2014" name="BMC Genomics">
        <title>Oil accumulation mechanisms of the oleaginous microalga Chlorella protothecoides revealed through its genome, transcriptomes, and proteomes.</title>
        <authorList>
            <person name="Gao C."/>
            <person name="Wang Y."/>
            <person name="Shen Y."/>
            <person name="Yan D."/>
            <person name="He X."/>
            <person name="Dai J."/>
            <person name="Wu Q."/>
        </authorList>
    </citation>
    <scope>NUCLEOTIDE SEQUENCE [LARGE SCALE GENOMIC DNA]</scope>
    <source>
        <strain evidence="5 7">0710</strain>
    </source>
</reference>
<dbReference type="OrthoDB" id="16464at2759"/>
<reference evidence="6" key="3">
    <citation type="submission" date="2018-10" db="EMBL/GenBank/DDBJ databases">
        <authorList>
            <person name="Hovde B."/>
            <person name="Zhang X."/>
        </authorList>
    </citation>
    <scope>NUCLEOTIDE SEQUENCE [LARGE SCALE GENOMIC DNA]</scope>
    <source>
        <strain evidence="6">UTEX 25</strain>
    </source>
</reference>
<feature type="domain" description="NAD(P)-binding" evidence="4">
    <location>
        <begin position="13"/>
        <end position="328"/>
    </location>
</feature>
<keyword evidence="3" id="KW-0456">Lyase</keyword>
<dbReference type="eggNOG" id="KOG0747">
    <property type="taxonomic scope" value="Eukaryota"/>
</dbReference>
<sequence>MGEEKPYTPRNILVTGGAGFIGSHVVVRLVQRYPQYRVVVFDCLDYCATLHNLQAVKDAPNFKFIKGDIKSGDLLYYVMETEKIDTVMHFAAQTHVDHSFGNSVSFTINNMYGTHVLLEAARRYGQVHRFINVSTDEVYGETSFGLAAGLVEKSRLEPTNPYAAAKARRRGRRLLRHAGAEIMALAYYTSYQLPVIITRGNNVYGPGQFPEKLIPKFILLAASDRPLTVYGAGEAVRSYLYIADVAAAYDAVLHCGLVGEVYNIGSVRERSVLEVAHDIGAAFGRQAPLLEHVRDRAFNDRRYFINNDKLAALGWEESTSWEQGLRKTIDWYLNLPSPAEYWDNGNLDAALQPHAGLNRQRRVVPLEGQNGF</sequence>
<evidence type="ECO:0000313" key="6">
    <source>
        <dbReference type="EMBL" id="RMZ57682.1"/>
    </source>
</evidence>
<accession>A0A087ST84</accession>
<keyword evidence="7" id="KW-1185">Reference proteome</keyword>
<name>A0A087ST84_AUXPR</name>
<dbReference type="PANTHER" id="PTHR43000">
    <property type="entry name" value="DTDP-D-GLUCOSE 4,6-DEHYDRATASE-RELATED"/>
    <property type="match status" value="1"/>
</dbReference>
<gene>
    <name evidence="6" type="ORF">APUTEX25_001882</name>
    <name evidence="5" type="ORF">F751_4102</name>
</gene>
<evidence type="ECO:0000256" key="2">
    <source>
        <dbReference type="ARBA" id="ARBA00023027"/>
    </source>
</evidence>
<reference evidence="8" key="2">
    <citation type="journal article" date="2018" name="Algal Res.">
        <title>Characterization of plant carbon substrate utilization by Auxenochlorella protothecoides.</title>
        <authorList>
            <person name="Vogler B.W."/>
            <person name="Starkenburg S.R."/>
            <person name="Sudasinghe N."/>
            <person name="Schambach J.Y."/>
            <person name="Rollin J.A."/>
            <person name="Pattathil S."/>
            <person name="Barry A.N."/>
        </authorList>
    </citation>
    <scope>NUCLEOTIDE SEQUENCE [LARGE SCALE GENOMIC DNA]</scope>
    <source>
        <strain evidence="8">UTEX 25</strain>
    </source>
</reference>
<dbReference type="Pfam" id="PF16363">
    <property type="entry name" value="GDP_Man_Dehyd"/>
    <property type="match status" value="1"/>
</dbReference>
<evidence type="ECO:0000259" key="4">
    <source>
        <dbReference type="Pfam" id="PF16363"/>
    </source>
</evidence>
<dbReference type="Proteomes" id="UP000028924">
    <property type="component" value="Unassembled WGS sequence"/>
</dbReference>
<dbReference type="GO" id="GO:0009225">
    <property type="term" value="P:nucleotide-sugar metabolic process"/>
    <property type="evidence" value="ECO:0007669"/>
    <property type="project" value="InterPro"/>
</dbReference>
<dbReference type="EMBL" id="KL662184">
    <property type="protein sequence ID" value="KFM28938.1"/>
    <property type="molecule type" value="Genomic_DNA"/>
</dbReference>
<evidence type="ECO:0000313" key="7">
    <source>
        <dbReference type="Proteomes" id="UP000028924"/>
    </source>
</evidence>
<dbReference type="Gene3D" id="3.40.50.720">
    <property type="entry name" value="NAD(P)-binding Rossmann-like Domain"/>
    <property type="match status" value="1"/>
</dbReference>
<dbReference type="InterPro" id="IPR016040">
    <property type="entry name" value="NAD(P)-bd_dom"/>
</dbReference>
<evidence type="ECO:0000256" key="3">
    <source>
        <dbReference type="ARBA" id="ARBA00023239"/>
    </source>
</evidence>
<comment type="cofactor">
    <cofactor evidence="1">
        <name>NAD(+)</name>
        <dbReference type="ChEBI" id="CHEBI:57540"/>
    </cofactor>
</comment>
<dbReference type="GO" id="GO:0008460">
    <property type="term" value="F:dTDP-glucose 4,6-dehydratase activity"/>
    <property type="evidence" value="ECO:0007669"/>
    <property type="project" value="InterPro"/>
</dbReference>
<dbReference type="AlphaFoldDB" id="A0A087ST84"/>
<proteinExistence type="predicted"/>
<dbReference type="InterPro" id="IPR036291">
    <property type="entry name" value="NAD(P)-bd_dom_sf"/>
</dbReference>
<dbReference type="KEGG" id="apro:F751_4102"/>
<keyword evidence="2" id="KW-0520">NAD</keyword>
<evidence type="ECO:0000313" key="5">
    <source>
        <dbReference type="EMBL" id="KFM28938.1"/>
    </source>
</evidence>
<dbReference type="CDD" id="cd05246">
    <property type="entry name" value="dTDP_GD_SDR_e"/>
    <property type="match status" value="1"/>
</dbReference>
<evidence type="ECO:0000313" key="8">
    <source>
        <dbReference type="Proteomes" id="UP000279271"/>
    </source>
</evidence>
<dbReference type="InterPro" id="IPR005888">
    <property type="entry name" value="dTDP_Gluc_deHydtase"/>
</dbReference>
<dbReference type="FunFam" id="3.40.50.720:FF:000304">
    <property type="entry name" value="UDP-glucose 4,6-dehydratase"/>
    <property type="match status" value="1"/>
</dbReference>
<dbReference type="STRING" id="3075.A0A087ST84"/>
<organism evidence="5 7">
    <name type="scientific">Auxenochlorella protothecoides</name>
    <name type="common">Green microalga</name>
    <name type="synonym">Chlorella protothecoides</name>
    <dbReference type="NCBI Taxonomy" id="3075"/>
    <lineage>
        <taxon>Eukaryota</taxon>
        <taxon>Viridiplantae</taxon>
        <taxon>Chlorophyta</taxon>
        <taxon>core chlorophytes</taxon>
        <taxon>Trebouxiophyceae</taxon>
        <taxon>Chlorellales</taxon>
        <taxon>Chlorellaceae</taxon>
        <taxon>Auxenochlorella</taxon>
    </lineage>
</organism>
<dbReference type="GeneID" id="23615493"/>
<protein>
    <submittedName>
        <fullName evidence="5">Putative rhamnose biosynthetic enzyme 3</fullName>
    </submittedName>
</protein>